<protein>
    <submittedName>
        <fullName evidence="1">Uncharacterized protein</fullName>
    </submittedName>
</protein>
<reference evidence="1" key="2">
    <citation type="submission" date="2020-02" db="EMBL/GenBank/DDBJ databases">
        <authorList>
            <person name="Gilchrist C.L.M."/>
            <person name="Chooi Y.-H."/>
        </authorList>
    </citation>
    <scope>NUCLEOTIDE SEQUENCE</scope>
    <source>
        <strain evidence="1">MST-FP2251</strain>
    </source>
</reference>
<dbReference type="EMBL" id="VCAU01000030">
    <property type="protein sequence ID" value="KAF9890048.1"/>
    <property type="molecule type" value="Genomic_DNA"/>
</dbReference>
<proteinExistence type="predicted"/>
<accession>A0AAD4CPJ1</accession>
<keyword evidence="2" id="KW-1185">Reference proteome</keyword>
<dbReference type="AlphaFoldDB" id="A0AAD4CPJ1"/>
<organism evidence="1 2">
    <name type="scientific">Aspergillus nanangensis</name>
    <dbReference type="NCBI Taxonomy" id="2582783"/>
    <lineage>
        <taxon>Eukaryota</taxon>
        <taxon>Fungi</taxon>
        <taxon>Dikarya</taxon>
        <taxon>Ascomycota</taxon>
        <taxon>Pezizomycotina</taxon>
        <taxon>Eurotiomycetes</taxon>
        <taxon>Eurotiomycetidae</taxon>
        <taxon>Eurotiales</taxon>
        <taxon>Aspergillaceae</taxon>
        <taxon>Aspergillus</taxon>
        <taxon>Aspergillus subgen. Circumdati</taxon>
    </lineage>
</organism>
<evidence type="ECO:0000313" key="1">
    <source>
        <dbReference type="EMBL" id="KAF9890048.1"/>
    </source>
</evidence>
<comment type="caution">
    <text evidence="1">The sequence shown here is derived from an EMBL/GenBank/DDBJ whole genome shotgun (WGS) entry which is preliminary data.</text>
</comment>
<reference evidence="1" key="1">
    <citation type="journal article" date="2019" name="Beilstein J. Org. Chem.">
        <title>Nanangenines: drimane sesquiterpenoids as the dominant metabolite cohort of a novel Australian fungus, Aspergillus nanangensis.</title>
        <authorList>
            <person name="Lacey H.J."/>
            <person name="Gilchrist C.L.M."/>
            <person name="Crombie A."/>
            <person name="Kalaitzis J.A."/>
            <person name="Vuong D."/>
            <person name="Rutledge P.J."/>
            <person name="Turner P."/>
            <person name="Pitt J.I."/>
            <person name="Lacey E."/>
            <person name="Chooi Y.H."/>
            <person name="Piggott A.M."/>
        </authorList>
    </citation>
    <scope>NUCLEOTIDE SEQUENCE</scope>
    <source>
        <strain evidence="1">MST-FP2251</strain>
    </source>
</reference>
<evidence type="ECO:0000313" key="2">
    <source>
        <dbReference type="Proteomes" id="UP001194746"/>
    </source>
</evidence>
<sequence>MRTQPLWDNVYCQRFFVSGPQSQYFQVTPSFCPTASSQTDLIHDQVYERLGQLEQQEEQQNQTITAESHRTAVSPWLERTRWQDYTQGYTYAELAALAYMPDPEQEPLLQLWIESLDTILDQANDSISTHRINMFDQARINSFIDDAYRRPSHRPILYHLQPATAKRYRQIWKRRLCFIYRTTQPGQTIQLAHRLTGLQADLLIQLKQSSQQVYEQTVIDPSGPPNSLDPHPLEKLHRTCLLFCIALLDHVLRRDVFESVVIGFFAILGSRGLFSA</sequence>
<dbReference type="Proteomes" id="UP001194746">
    <property type="component" value="Unassembled WGS sequence"/>
</dbReference>
<gene>
    <name evidence="1" type="ORF">FE257_006728</name>
</gene>
<name>A0AAD4CPJ1_ASPNN</name>